<organism evidence="6">
    <name type="scientific">Trypanosoma congolense (strain IL3000)</name>
    <dbReference type="NCBI Taxonomy" id="1068625"/>
    <lineage>
        <taxon>Eukaryota</taxon>
        <taxon>Discoba</taxon>
        <taxon>Euglenozoa</taxon>
        <taxon>Kinetoplastea</taxon>
        <taxon>Metakinetoplastina</taxon>
        <taxon>Trypanosomatida</taxon>
        <taxon>Trypanosomatidae</taxon>
        <taxon>Trypanosoma</taxon>
        <taxon>Nannomonas</taxon>
    </lineage>
</organism>
<evidence type="ECO:0000313" key="6">
    <source>
        <dbReference type="EMBL" id="CCC90826.1"/>
    </source>
</evidence>
<feature type="domain" description="SET" evidence="4">
    <location>
        <begin position="109"/>
        <end position="251"/>
    </location>
</feature>
<gene>
    <name evidence="6" type="ORF">TCIL3000_6_520</name>
</gene>
<proteinExistence type="predicted"/>
<dbReference type="InterPro" id="IPR001214">
    <property type="entry name" value="SET_dom"/>
</dbReference>
<protein>
    <recommendedName>
        <fullName evidence="7">SET domain-containing protein</fullName>
    </recommendedName>
</protein>
<dbReference type="InterPro" id="IPR003616">
    <property type="entry name" value="Post-SET_dom"/>
</dbReference>
<evidence type="ECO:0008006" key="7">
    <source>
        <dbReference type="Google" id="ProtNLM"/>
    </source>
</evidence>
<dbReference type="VEuPathDB" id="TriTrypDB:TcIL3000_6_520"/>
<keyword evidence="1" id="KW-0489">Methyltransferase</keyword>
<dbReference type="SUPFAM" id="SSF82199">
    <property type="entry name" value="SET domain"/>
    <property type="match status" value="1"/>
</dbReference>
<evidence type="ECO:0000259" key="5">
    <source>
        <dbReference type="PROSITE" id="PS50868"/>
    </source>
</evidence>
<dbReference type="Pfam" id="PF00856">
    <property type="entry name" value="SET"/>
    <property type="match status" value="1"/>
</dbReference>
<evidence type="ECO:0000259" key="4">
    <source>
        <dbReference type="PROSITE" id="PS50280"/>
    </source>
</evidence>
<dbReference type="EMBL" id="HE575319">
    <property type="protein sequence ID" value="CCC90826.1"/>
    <property type="molecule type" value="Genomic_DNA"/>
</dbReference>
<evidence type="ECO:0000256" key="1">
    <source>
        <dbReference type="ARBA" id="ARBA00022603"/>
    </source>
</evidence>
<dbReference type="PROSITE" id="PS50868">
    <property type="entry name" value="POST_SET"/>
    <property type="match status" value="1"/>
</dbReference>
<dbReference type="AlphaFoldDB" id="G0UN66"/>
<evidence type="ECO:0000256" key="2">
    <source>
        <dbReference type="ARBA" id="ARBA00022679"/>
    </source>
</evidence>
<name>G0UN66_TRYCI</name>
<feature type="domain" description="Post-SET" evidence="5">
    <location>
        <begin position="271"/>
        <end position="283"/>
    </location>
</feature>
<evidence type="ECO:0000256" key="3">
    <source>
        <dbReference type="ARBA" id="ARBA00022691"/>
    </source>
</evidence>
<keyword evidence="2" id="KW-0808">Transferase</keyword>
<sequence>MAYVGYAVGRVSFFTRRSVAPPLAPTLNKALAPSHAQSSAHLSSDDIGASMHQLFAIGAYEQAASLSTATIVGGMGTSQHVPYGTTERDSLPSASAPYFRGFLQGTALSCIKVGRSPIHSRGLFTTEALPRGTRVLVAPQRTYMDAAQLLILLADTHKQLPDTLHYTHPTGSLMELVTQPLPHHLMNHSCEPNCCCGLSKEFWPSGKTASSSCEIEEIMNRIENFPHFEDANSFFTTRDVPAGSELTISYSHRVAPVFYGENPSARYFSVCHCGSPNCRHFVYKPTDEALRYLGKNAGSSVNKKKLLSSFISRGVTATPAAGNVCSFQESTMRNIEELLSLGYDDETVILGLLPSRVPLIKYMSTHLLDSCRTATKRDILVCYRHVFKLLNEAAPLD</sequence>
<accession>G0UN66</accession>
<dbReference type="InterPro" id="IPR046341">
    <property type="entry name" value="SET_dom_sf"/>
</dbReference>
<reference evidence="6" key="1">
    <citation type="journal article" date="2012" name="Proc. Natl. Acad. Sci. U.S.A.">
        <title>Antigenic diversity is generated by distinct evolutionary mechanisms in African trypanosome species.</title>
        <authorList>
            <person name="Jackson A.P."/>
            <person name="Berry A."/>
            <person name="Aslett M."/>
            <person name="Allison H.C."/>
            <person name="Burton P."/>
            <person name="Vavrova-Anderson J."/>
            <person name="Brown R."/>
            <person name="Browne H."/>
            <person name="Corton N."/>
            <person name="Hauser H."/>
            <person name="Gamble J."/>
            <person name="Gilderthorp R."/>
            <person name="Marcello L."/>
            <person name="McQuillan J."/>
            <person name="Otto T.D."/>
            <person name="Quail M.A."/>
            <person name="Sanders M.J."/>
            <person name="van Tonder A."/>
            <person name="Ginger M.L."/>
            <person name="Field M.C."/>
            <person name="Barry J.D."/>
            <person name="Hertz-Fowler C."/>
            <person name="Berriman M."/>
        </authorList>
    </citation>
    <scope>NUCLEOTIDE SEQUENCE</scope>
    <source>
        <strain evidence="6">IL3000</strain>
    </source>
</reference>
<dbReference type="GO" id="GO:0008168">
    <property type="term" value="F:methyltransferase activity"/>
    <property type="evidence" value="ECO:0007669"/>
    <property type="project" value="UniProtKB-KW"/>
</dbReference>
<dbReference type="GO" id="GO:0032259">
    <property type="term" value="P:methylation"/>
    <property type="evidence" value="ECO:0007669"/>
    <property type="project" value="UniProtKB-KW"/>
</dbReference>
<keyword evidence="3" id="KW-0949">S-adenosyl-L-methionine</keyword>
<dbReference type="Gene3D" id="2.170.270.10">
    <property type="entry name" value="SET domain"/>
    <property type="match status" value="1"/>
</dbReference>
<dbReference type="PROSITE" id="PS50280">
    <property type="entry name" value="SET"/>
    <property type="match status" value="1"/>
</dbReference>
<dbReference type="SMART" id="SM00317">
    <property type="entry name" value="SET"/>
    <property type="match status" value="1"/>
</dbReference>